<dbReference type="WBParaSite" id="mrna-Wban_10957">
    <property type="protein sequence ID" value="mrna-Wban_10957"/>
    <property type="gene ID" value="Wban_10957"/>
</dbReference>
<dbReference type="GO" id="GO:0016020">
    <property type="term" value="C:membrane"/>
    <property type="evidence" value="ECO:0007669"/>
    <property type="project" value="UniProtKB-SubCell"/>
</dbReference>
<protein>
    <submittedName>
        <fullName evidence="7">Uncharacterized protein</fullName>
    </submittedName>
</protein>
<feature type="transmembrane region" description="Helical" evidence="5">
    <location>
        <begin position="12"/>
        <end position="34"/>
    </location>
</feature>
<sequence>MENINSLQTLSPMVAFHALFLTVHMSALCVYYAFSSTFFKLSLRSAIYLECLQLTPLYALTLPIAVVWTEKYVRKTVQENCRKAVELTGNEAANHYYAIFERPAGRNA</sequence>
<proteinExistence type="predicted"/>
<comment type="subcellular location">
    <subcellularLocation>
        <location evidence="1">Membrane</location>
        <topology evidence="1">Multi-pass membrane protein</topology>
    </subcellularLocation>
</comment>
<keyword evidence="3 5" id="KW-1133">Transmembrane helix</keyword>
<keyword evidence="2 5" id="KW-0812">Transmembrane</keyword>
<feature type="transmembrane region" description="Helical" evidence="5">
    <location>
        <begin position="46"/>
        <end position="68"/>
    </location>
</feature>
<evidence type="ECO:0000256" key="3">
    <source>
        <dbReference type="ARBA" id="ARBA00022989"/>
    </source>
</evidence>
<evidence type="ECO:0000313" key="6">
    <source>
        <dbReference type="Proteomes" id="UP000093561"/>
    </source>
</evidence>
<accession>A0AAF5RY49</accession>
<evidence type="ECO:0000256" key="4">
    <source>
        <dbReference type="ARBA" id="ARBA00023136"/>
    </source>
</evidence>
<evidence type="ECO:0000313" key="7">
    <source>
        <dbReference type="WBParaSite" id="mrna-Wban_10957"/>
    </source>
</evidence>
<name>A0AAF5RY49_WUCBA</name>
<dbReference type="InterPro" id="IPR019408">
    <property type="entry name" value="7TM_GPCR_serpentine_rcpt_Srab"/>
</dbReference>
<reference evidence="6" key="2">
    <citation type="journal article" date="2016" name="Mol. Ecol.">
        <title>Population genomics of the filarial nematode parasite Wuchereria bancrofti from mosquitoes.</title>
        <authorList>
            <person name="Small S.T."/>
            <person name="Reimer L.J."/>
            <person name="Tisch D.J."/>
            <person name="King C.L."/>
            <person name="Christensen B.M."/>
            <person name="Siba P.M."/>
            <person name="Kazura J.W."/>
            <person name="Serre D."/>
            <person name="Zimmerman P.A."/>
        </authorList>
    </citation>
    <scope>NUCLEOTIDE SEQUENCE</scope>
    <source>
        <strain evidence="6">pt0022</strain>
    </source>
</reference>
<evidence type="ECO:0000256" key="5">
    <source>
        <dbReference type="SAM" id="Phobius"/>
    </source>
</evidence>
<organism evidence="6 7">
    <name type="scientific">Wuchereria bancrofti</name>
    <dbReference type="NCBI Taxonomy" id="6293"/>
    <lineage>
        <taxon>Eukaryota</taxon>
        <taxon>Metazoa</taxon>
        <taxon>Ecdysozoa</taxon>
        <taxon>Nematoda</taxon>
        <taxon>Chromadorea</taxon>
        <taxon>Rhabditida</taxon>
        <taxon>Spirurina</taxon>
        <taxon>Spiruromorpha</taxon>
        <taxon>Filarioidea</taxon>
        <taxon>Onchocercidae</taxon>
        <taxon>Wuchereria</taxon>
    </lineage>
</organism>
<evidence type="ECO:0000256" key="1">
    <source>
        <dbReference type="ARBA" id="ARBA00004141"/>
    </source>
</evidence>
<reference evidence="6" key="1">
    <citation type="submission" date="2015-03" db="EMBL/GenBank/DDBJ databases">
        <title>Wuchereria bancrofti Genome Sequencing Papua New Guinea Strain.</title>
        <authorList>
            <person name="Small S.T."/>
            <person name="Serre D."/>
            <person name="Zimmerman P.A."/>
        </authorList>
    </citation>
    <scope>NUCLEOTIDE SEQUENCE [LARGE SCALE GENOMIC DNA]</scope>
    <source>
        <strain evidence="6">pt0022</strain>
    </source>
</reference>
<dbReference type="Proteomes" id="UP000093561">
    <property type="component" value="Unassembled WGS sequence"/>
</dbReference>
<reference evidence="7" key="3">
    <citation type="submission" date="2024-02" db="UniProtKB">
        <authorList>
            <consortium name="WormBaseParasite"/>
        </authorList>
    </citation>
    <scope>IDENTIFICATION</scope>
    <source>
        <strain evidence="7">pt0022</strain>
    </source>
</reference>
<dbReference type="AlphaFoldDB" id="A0AAF5RY49"/>
<dbReference type="Pfam" id="PF10292">
    <property type="entry name" value="7TM_GPCR_Srab"/>
    <property type="match status" value="1"/>
</dbReference>
<evidence type="ECO:0000256" key="2">
    <source>
        <dbReference type="ARBA" id="ARBA00022692"/>
    </source>
</evidence>
<keyword evidence="4 5" id="KW-0472">Membrane</keyword>